<sequence>MGNGSIHGESSSVTPDDLAMNCVSGTRGNLLEGYIVATVHAFVSDVGTVSGTDAVDYCGTDEAVASMCDAGCEVGMDTADVGVINGSVFGVDGTSCEAMTEASDGDFPPLQASAQKRRGRPPKVVKKLASSSNALVKLNELVMDVKLKKNDLISGKQAVCNVDVVVEPGLSALS</sequence>
<proteinExistence type="predicted"/>
<evidence type="ECO:0000313" key="3">
    <source>
        <dbReference type="Proteomes" id="UP001472677"/>
    </source>
</evidence>
<dbReference type="EMBL" id="JBBPBM010000005">
    <property type="protein sequence ID" value="KAK8583789.1"/>
    <property type="molecule type" value="Genomic_DNA"/>
</dbReference>
<evidence type="ECO:0000256" key="1">
    <source>
        <dbReference type="SAM" id="MobiDB-lite"/>
    </source>
</evidence>
<keyword evidence="3" id="KW-1185">Reference proteome</keyword>
<dbReference type="Proteomes" id="UP001472677">
    <property type="component" value="Unassembled WGS sequence"/>
</dbReference>
<comment type="caution">
    <text evidence="2">The sequence shown here is derived from an EMBL/GenBank/DDBJ whole genome shotgun (WGS) entry which is preliminary data.</text>
</comment>
<organism evidence="2 3">
    <name type="scientific">Hibiscus sabdariffa</name>
    <name type="common">roselle</name>
    <dbReference type="NCBI Taxonomy" id="183260"/>
    <lineage>
        <taxon>Eukaryota</taxon>
        <taxon>Viridiplantae</taxon>
        <taxon>Streptophyta</taxon>
        <taxon>Embryophyta</taxon>
        <taxon>Tracheophyta</taxon>
        <taxon>Spermatophyta</taxon>
        <taxon>Magnoliopsida</taxon>
        <taxon>eudicotyledons</taxon>
        <taxon>Gunneridae</taxon>
        <taxon>Pentapetalae</taxon>
        <taxon>rosids</taxon>
        <taxon>malvids</taxon>
        <taxon>Malvales</taxon>
        <taxon>Malvaceae</taxon>
        <taxon>Malvoideae</taxon>
        <taxon>Hibiscus</taxon>
    </lineage>
</organism>
<accession>A0ABR2FPK0</accession>
<reference evidence="2 3" key="1">
    <citation type="journal article" date="2024" name="G3 (Bethesda)">
        <title>Genome assembly of Hibiscus sabdariffa L. provides insights into metabolisms of medicinal natural products.</title>
        <authorList>
            <person name="Kim T."/>
        </authorList>
    </citation>
    <scope>NUCLEOTIDE SEQUENCE [LARGE SCALE GENOMIC DNA]</scope>
    <source>
        <strain evidence="2">TK-2024</strain>
        <tissue evidence="2">Old leaves</tissue>
    </source>
</reference>
<gene>
    <name evidence="2" type="ORF">V6N12_068048</name>
</gene>
<evidence type="ECO:0000313" key="2">
    <source>
        <dbReference type="EMBL" id="KAK8583789.1"/>
    </source>
</evidence>
<protein>
    <submittedName>
        <fullName evidence="2">Uncharacterized protein</fullName>
    </submittedName>
</protein>
<name>A0ABR2FPK0_9ROSI</name>
<feature type="region of interest" description="Disordered" evidence="1">
    <location>
        <begin position="100"/>
        <end position="123"/>
    </location>
</feature>